<dbReference type="InterPro" id="IPR050640">
    <property type="entry name" value="Bact_2-comp_sensor_kinase"/>
</dbReference>
<feature type="transmembrane region" description="Helical" evidence="1">
    <location>
        <begin position="16"/>
        <end position="35"/>
    </location>
</feature>
<organism evidence="3 4">
    <name type="scientific">Pseudobacter ginsenosidimutans</name>
    <dbReference type="NCBI Taxonomy" id="661488"/>
    <lineage>
        <taxon>Bacteria</taxon>
        <taxon>Pseudomonadati</taxon>
        <taxon>Bacteroidota</taxon>
        <taxon>Chitinophagia</taxon>
        <taxon>Chitinophagales</taxon>
        <taxon>Chitinophagaceae</taxon>
        <taxon>Pseudobacter</taxon>
    </lineage>
</organism>
<keyword evidence="1" id="KW-0472">Membrane</keyword>
<dbReference type="PANTHER" id="PTHR34220:SF7">
    <property type="entry name" value="SENSOR HISTIDINE KINASE YPDA"/>
    <property type="match status" value="1"/>
</dbReference>
<gene>
    <name evidence="3" type="ORF">EV199_2129</name>
</gene>
<accession>A0A4Q7N5E4</accession>
<feature type="transmembrane region" description="Helical" evidence="1">
    <location>
        <begin position="79"/>
        <end position="97"/>
    </location>
</feature>
<reference evidence="3 4" key="1">
    <citation type="submission" date="2019-02" db="EMBL/GenBank/DDBJ databases">
        <title>Genomic Encyclopedia of Type Strains, Phase IV (KMG-IV): sequencing the most valuable type-strain genomes for metagenomic binning, comparative biology and taxonomic classification.</title>
        <authorList>
            <person name="Goeker M."/>
        </authorList>
    </citation>
    <scope>NUCLEOTIDE SEQUENCE [LARGE SCALE GENOMIC DNA]</scope>
    <source>
        <strain evidence="3 4">DSM 18116</strain>
    </source>
</reference>
<dbReference type="Proteomes" id="UP000293874">
    <property type="component" value="Unassembled WGS sequence"/>
</dbReference>
<dbReference type="GO" id="GO:0016020">
    <property type="term" value="C:membrane"/>
    <property type="evidence" value="ECO:0007669"/>
    <property type="project" value="InterPro"/>
</dbReference>
<dbReference type="GO" id="GO:0000155">
    <property type="term" value="F:phosphorelay sensor kinase activity"/>
    <property type="evidence" value="ECO:0007669"/>
    <property type="project" value="InterPro"/>
</dbReference>
<feature type="transmembrane region" description="Helical" evidence="1">
    <location>
        <begin position="194"/>
        <end position="217"/>
    </location>
</feature>
<feature type="transmembrane region" description="Helical" evidence="1">
    <location>
        <begin position="109"/>
        <end position="127"/>
    </location>
</feature>
<dbReference type="Pfam" id="PF06580">
    <property type="entry name" value="His_kinase"/>
    <property type="match status" value="1"/>
</dbReference>
<dbReference type="PANTHER" id="PTHR34220">
    <property type="entry name" value="SENSOR HISTIDINE KINASE YPDA"/>
    <property type="match status" value="1"/>
</dbReference>
<sequence length="498" mass="57209">MIRNQSVNIIFRKPDSFLFAGLYSWMAVFHILAPSSGGRHWQLFFETMAVLLVSMLPVLFFTWQREKWKNGWSRKKYNIAWWCCFAGYIPLLLLVTGANEELPNSWRQLVFMASIFTWLLELLLVLNSWYRQRAGQWQWFRAISLEKAVLISIGIIALLLSLMATSSIGNPAYDSNGQLLIGFEFKPGRIIGEFGSFLAFLLQFLFMYCCGYGYFILNSKLLVPMVLRLHGALIYTLTALATVSLSYPLIGFLLNRLPFNDKLGSIFPANPFQLENAFGAILILLLSLPVILALQWSRQNNRIMALEKEKAETELDLLKQQLNPHFFFNTLNNLYALSLAQSKQTPESILQLSELMRYVIYKAKDNNVNIRDEVKYIEDYIRLQQIRLKRHPNIQFSKEVVPDTPPVAPLLLIVLVENAFKHGIEPAESNSFLELQLVTTQNSLHFTCINSFEESLEGSGIGLENLRRRLVLLYPGKHLLKTGKENHIFKAELELDLS</sequence>
<comment type="caution">
    <text evidence="3">The sequence shown here is derived from an EMBL/GenBank/DDBJ whole genome shotgun (WGS) entry which is preliminary data.</text>
</comment>
<evidence type="ECO:0000313" key="4">
    <source>
        <dbReference type="Proteomes" id="UP000293874"/>
    </source>
</evidence>
<keyword evidence="1" id="KW-0812">Transmembrane</keyword>
<feature type="transmembrane region" description="Helical" evidence="1">
    <location>
        <begin position="41"/>
        <end position="63"/>
    </location>
</feature>
<feature type="transmembrane region" description="Helical" evidence="1">
    <location>
        <begin position="229"/>
        <end position="254"/>
    </location>
</feature>
<feature type="domain" description="Signal transduction histidine kinase internal region" evidence="2">
    <location>
        <begin position="314"/>
        <end position="389"/>
    </location>
</feature>
<evidence type="ECO:0000313" key="3">
    <source>
        <dbReference type="EMBL" id="RZS76249.1"/>
    </source>
</evidence>
<evidence type="ECO:0000259" key="2">
    <source>
        <dbReference type="Pfam" id="PF06580"/>
    </source>
</evidence>
<name>A0A4Q7N5E4_9BACT</name>
<keyword evidence="1" id="KW-1133">Transmembrane helix</keyword>
<proteinExistence type="predicted"/>
<keyword evidence="4" id="KW-1185">Reference proteome</keyword>
<dbReference type="EMBL" id="SGXA01000001">
    <property type="protein sequence ID" value="RZS76249.1"/>
    <property type="molecule type" value="Genomic_DNA"/>
</dbReference>
<dbReference type="AlphaFoldDB" id="A0A4Q7N5E4"/>
<feature type="transmembrane region" description="Helical" evidence="1">
    <location>
        <begin position="274"/>
        <end position="294"/>
    </location>
</feature>
<dbReference type="RefSeq" id="WP_158644109.1">
    <property type="nucleotide sequence ID" value="NZ_CP042431.1"/>
</dbReference>
<keyword evidence="3" id="KW-0808">Transferase</keyword>
<feature type="transmembrane region" description="Helical" evidence="1">
    <location>
        <begin position="148"/>
        <end position="169"/>
    </location>
</feature>
<dbReference type="OrthoDB" id="9792992at2"/>
<evidence type="ECO:0000256" key="1">
    <source>
        <dbReference type="SAM" id="Phobius"/>
    </source>
</evidence>
<protein>
    <submittedName>
        <fullName evidence="3">Histidine kinase</fullName>
    </submittedName>
</protein>
<keyword evidence="3" id="KW-0418">Kinase</keyword>
<dbReference type="InterPro" id="IPR010559">
    <property type="entry name" value="Sig_transdc_His_kin_internal"/>
</dbReference>